<feature type="transmembrane region" description="Helical" evidence="8">
    <location>
        <begin position="352"/>
        <end position="374"/>
    </location>
</feature>
<feature type="transmembrane region" description="Helical" evidence="8">
    <location>
        <begin position="21"/>
        <end position="41"/>
    </location>
</feature>
<dbReference type="RefSeq" id="WP_132549032.1">
    <property type="nucleotide sequence ID" value="NZ_SMAA01000007.1"/>
</dbReference>
<evidence type="ECO:0000313" key="11">
    <source>
        <dbReference type="Proteomes" id="UP000295188"/>
    </source>
</evidence>
<evidence type="ECO:0000313" key="10">
    <source>
        <dbReference type="EMBL" id="TCS79305.1"/>
    </source>
</evidence>
<evidence type="ECO:0000256" key="3">
    <source>
        <dbReference type="ARBA" id="ARBA00022448"/>
    </source>
</evidence>
<keyword evidence="5 8" id="KW-0812">Transmembrane</keyword>
<dbReference type="GO" id="GO:0140359">
    <property type="term" value="F:ABC-type transporter activity"/>
    <property type="evidence" value="ECO:0007669"/>
    <property type="project" value="InterPro"/>
</dbReference>
<comment type="subcellular location">
    <subcellularLocation>
        <location evidence="1">Cell membrane</location>
        <topology evidence="1">Multi-pass membrane protein</topology>
    </subcellularLocation>
</comment>
<reference evidence="10 11" key="1">
    <citation type="submission" date="2019-03" db="EMBL/GenBank/DDBJ databases">
        <title>Genomic Encyclopedia of Type Strains, Phase IV (KMG-IV): sequencing the most valuable type-strain genomes for metagenomic binning, comparative biology and taxonomic classification.</title>
        <authorList>
            <person name="Goeker M."/>
        </authorList>
    </citation>
    <scope>NUCLEOTIDE SEQUENCE [LARGE SCALE GENOMIC DNA]</scope>
    <source>
        <strain evidence="10 11">DSM 20467</strain>
    </source>
</reference>
<keyword evidence="11" id="KW-1185">Reference proteome</keyword>
<protein>
    <submittedName>
        <fullName evidence="10">ABC-2 type transport system permease protein</fullName>
    </submittedName>
</protein>
<dbReference type="PANTHER" id="PTHR30294">
    <property type="entry name" value="MEMBRANE COMPONENT OF ABC TRANSPORTER YHHJ-RELATED"/>
    <property type="match status" value="1"/>
</dbReference>
<dbReference type="InterPro" id="IPR047817">
    <property type="entry name" value="ABC2_TM_bact-type"/>
</dbReference>
<dbReference type="PROSITE" id="PS51012">
    <property type="entry name" value="ABC_TM2"/>
    <property type="match status" value="1"/>
</dbReference>
<evidence type="ECO:0000256" key="2">
    <source>
        <dbReference type="ARBA" id="ARBA00007783"/>
    </source>
</evidence>
<dbReference type="OrthoDB" id="9788252at2"/>
<evidence type="ECO:0000256" key="8">
    <source>
        <dbReference type="SAM" id="Phobius"/>
    </source>
</evidence>
<comment type="caution">
    <text evidence="10">The sequence shown here is derived from an EMBL/GenBank/DDBJ whole genome shotgun (WGS) entry which is preliminary data.</text>
</comment>
<feature type="transmembrane region" description="Helical" evidence="8">
    <location>
        <begin position="184"/>
        <end position="209"/>
    </location>
</feature>
<evidence type="ECO:0000256" key="1">
    <source>
        <dbReference type="ARBA" id="ARBA00004651"/>
    </source>
</evidence>
<feature type="transmembrane region" description="Helical" evidence="8">
    <location>
        <begin position="230"/>
        <end position="257"/>
    </location>
</feature>
<keyword evidence="6 8" id="KW-1133">Transmembrane helix</keyword>
<evidence type="ECO:0000256" key="5">
    <source>
        <dbReference type="ARBA" id="ARBA00022692"/>
    </source>
</evidence>
<feature type="transmembrane region" description="Helical" evidence="8">
    <location>
        <begin position="295"/>
        <end position="315"/>
    </location>
</feature>
<name>A0A4R3K8T5_9FIRM</name>
<keyword evidence="4" id="KW-1003">Cell membrane</keyword>
<dbReference type="Gene3D" id="3.40.1710.10">
    <property type="entry name" value="abc type-2 transporter like domain"/>
    <property type="match status" value="1"/>
</dbReference>
<dbReference type="Pfam" id="PF12698">
    <property type="entry name" value="ABC2_membrane_3"/>
    <property type="match status" value="1"/>
</dbReference>
<dbReference type="InterPro" id="IPR051449">
    <property type="entry name" value="ABC-2_transporter_component"/>
</dbReference>
<dbReference type="InterPro" id="IPR013525">
    <property type="entry name" value="ABC2_TM"/>
</dbReference>
<keyword evidence="7 8" id="KW-0472">Membrane</keyword>
<evidence type="ECO:0000259" key="9">
    <source>
        <dbReference type="PROSITE" id="PS51012"/>
    </source>
</evidence>
<dbReference type="PANTHER" id="PTHR30294:SF29">
    <property type="entry name" value="MULTIDRUG ABC TRANSPORTER PERMEASE YBHS-RELATED"/>
    <property type="match status" value="1"/>
</dbReference>
<feature type="transmembrane region" description="Helical" evidence="8">
    <location>
        <begin position="269"/>
        <end position="290"/>
    </location>
</feature>
<dbReference type="EMBL" id="SMAA01000007">
    <property type="protein sequence ID" value="TCS79305.1"/>
    <property type="molecule type" value="Genomic_DNA"/>
</dbReference>
<dbReference type="AlphaFoldDB" id="A0A4R3K8T5"/>
<evidence type="ECO:0000256" key="7">
    <source>
        <dbReference type="ARBA" id="ARBA00023136"/>
    </source>
</evidence>
<proteinExistence type="inferred from homology"/>
<keyword evidence="3" id="KW-0813">Transport</keyword>
<gene>
    <name evidence="10" type="ORF">EDC37_10772</name>
</gene>
<sequence length="382" mass="43374">MTFWQIIKRELHQIFIEDSRRVTFLFGAGIAYLLLFGGLYYNSTVTHIPLVICDEAQSSLSRQLVRNLDYDERFKIVAEVTSEEEMQRLINEKVVYAAVDIPADLSKKVRTGSYATILCMVDGSNLVTTSASSIAMMDSIQDLSNKVAIENVSLKAGLSYEDAKKKVEPVECNLRVLGNPTQSYLQFFVLGLAMIAMQQGLFFSVGASIQKEYTLAKFKLLTKKINFDKLLVVKFLIYWVMSMLAFGVITLLARNIFYITNKGSLSSTLLLSGTFFFTAVSLGMCLSAIFSREIYFVRAALIYVVPAFILSGYTWPLESMDLYSGTLAKFSPFTYMGNSIRRLFFTGTLTDMWQTLSILACMGIFFLVVCRFMFRRRLRKWQ</sequence>
<dbReference type="Proteomes" id="UP000295188">
    <property type="component" value="Unassembled WGS sequence"/>
</dbReference>
<evidence type="ECO:0000256" key="6">
    <source>
        <dbReference type="ARBA" id="ARBA00022989"/>
    </source>
</evidence>
<dbReference type="GO" id="GO:0005886">
    <property type="term" value="C:plasma membrane"/>
    <property type="evidence" value="ECO:0007669"/>
    <property type="project" value="UniProtKB-SubCell"/>
</dbReference>
<comment type="similarity">
    <text evidence="2">Belongs to the ABC-2 integral membrane protein family.</text>
</comment>
<organism evidence="10 11">
    <name type="scientific">Pectinatus cerevisiiphilus</name>
    <dbReference type="NCBI Taxonomy" id="86956"/>
    <lineage>
        <taxon>Bacteria</taxon>
        <taxon>Bacillati</taxon>
        <taxon>Bacillota</taxon>
        <taxon>Negativicutes</taxon>
        <taxon>Selenomonadales</taxon>
        <taxon>Selenomonadaceae</taxon>
        <taxon>Pectinatus</taxon>
    </lineage>
</organism>
<feature type="domain" description="ABC transmembrane type-2" evidence="9">
    <location>
        <begin position="134"/>
        <end position="377"/>
    </location>
</feature>
<evidence type="ECO:0000256" key="4">
    <source>
        <dbReference type="ARBA" id="ARBA00022475"/>
    </source>
</evidence>
<accession>A0A4R3K8T5</accession>